<dbReference type="OrthoDB" id="3220614at2759"/>
<comment type="caution">
    <text evidence="2">The sequence shown here is derived from an EMBL/GenBank/DDBJ whole genome shotgun (WGS) entry which is preliminary data.</text>
</comment>
<feature type="compositionally biased region" description="Basic and acidic residues" evidence="1">
    <location>
        <begin position="1"/>
        <end position="13"/>
    </location>
</feature>
<protein>
    <submittedName>
        <fullName evidence="2">Uncharacterized protein</fullName>
    </submittedName>
</protein>
<feature type="region of interest" description="Disordered" evidence="1">
    <location>
        <begin position="1"/>
        <end position="122"/>
    </location>
</feature>
<reference evidence="3" key="1">
    <citation type="journal article" date="2012" name="Science">
        <title>The Paleozoic origin of enzymatic lignin decomposition reconstructed from 31 fungal genomes.</title>
        <authorList>
            <person name="Floudas D."/>
            <person name="Binder M."/>
            <person name="Riley R."/>
            <person name="Barry K."/>
            <person name="Blanchette R.A."/>
            <person name="Henrissat B."/>
            <person name="Martinez A.T."/>
            <person name="Otillar R."/>
            <person name="Spatafora J.W."/>
            <person name="Yadav J.S."/>
            <person name="Aerts A."/>
            <person name="Benoit I."/>
            <person name="Boyd A."/>
            <person name="Carlson A."/>
            <person name="Copeland A."/>
            <person name="Coutinho P.M."/>
            <person name="de Vries R.P."/>
            <person name="Ferreira P."/>
            <person name="Findley K."/>
            <person name="Foster B."/>
            <person name="Gaskell J."/>
            <person name="Glotzer D."/>
            <person name="Gorecki P."/>
            <person name="Heitman J."/>
            <person name="Hesse C."/>
            <person name="Hori C."/>
            <person name="Igarashi K."/>
            <person name="Jurgens J.A."/>
            <person name="Kallen N."/>
            <person name="Kersten P."/>
            <person name="Kohler A."/>
            <person name="Kuees U."/>
            <person name="Kumar T.K.A."/>
            <person name="Kuo A."/>
            <person name="LaButti K."/>
            <person name="Larrondo L.F."/>
            <person name="Lindquist E."/>
            <person name="Ling A."/>
            <person name="Lombard V."/>
            <person name="Lucas S."/>
            <person name="Lundell T."/>
            <person name="Martin R."/>
            <person name="McLaughlin D.J."/>
            <person name="Morgenstern I."/>
            <person name="Morin E."/>
            <person name="Murat C."/>
            <person name="Nagy L.G."/>
            <person name="Nolan M."/>
            <person name="Ohm R.A."/>
            <person name="Patyshakuliyeva A."/>
            <person name="Rokas A."/>
            <person name="Ruiz-Duenas F.J."/>
            <person name="Sabat G."/>
            <person name="Salamov A."/>
            <person name="Samejima M."/>
            <person name="Schmutz J."/>
            <person name="Slot J.C."/>
            <person name="St John F."/>
            <person name="Stenlid J."/>
            <person name="Sun H."/>
            <person name="Sun S."/>
            <person name="Syed K."/>
            <person name="Tsang A."/>
            <person name="Wiebenga A."/>
            <person name="Young D."/>
            <person name="Pisabarro A."/>
            <person name="Eastwood D.C."/>
            <person name="Martin F."/>
            <person name="Cullen D."/>
            <person name="Grigoriev I.V."/>
            <person name="Hibbett D.S."/>
        </authorList>
    </citation>
    <scope>NUCLEOTIDE SEQUENCE [LARGE SCALE GENOMIC DNA]</scope>
    <source>
        <strain evidence="3">RWD-64-598 SS2</strain>
    </source>
</reference>
<dbReference type="InterPro" id="IPR046521">
    <property type="entry name" value="DUF6698"/>
</dbReference>
<organism evidence="2 3">
    <name type="scientific">Coniophora puteana (strain RWD-64-598)</name>
    <name type="common">Brown rot fungus</name>
    <dbReference type="NCBI Taxonomy" id="741705"/>
    <lineage>
        <taxon>Eukaryota</taxon>
        <taxon>Fungi</taxon>
        <taxon>Dikarya</taxon>
        <taxon>Basidiomycota</taxon>
        <taxon>Agaricomycotina</taxon>
        <taxon>Agaricomycetes</taxon>
        <taxon>Agaricomycetidae</taxon>
        <taxon>Boletales</taxon>
        <taxon>Coniophorineae</taxon>
        <taxon>Coniophoraceae</taxon>
        <taxon>Coniophora</taxon>
    </lineage>
</organism>
<evidence type="ECO:0000313" key="3">
    <source>
        <dbReference type="Proteomes" id="UP000053558"/>
    </source>
</evidence>
<proteinExistence type="predicted"/>
<dbReference type="RefSeq" id="XP_007774409.1">
    <property type="nucleotide sequence ID" value="XM_007776219.1"/>
</dbReference>
<gene>
    <name evidence="2" type="ORF">CONPUDRAFT_159164</name>
</gene>
<sequence length="661" mass="72883">MPKRSRETERESSLEDAAPLSHSLKKYRAAAPASGRSNHSSASGTKIRHPRVHLGSDQAENPEGDTHRILKEKSKPPAPSSSRSVRSTASSSRGQHHQDDNDDADHHPHKRRRTGPTTQQSEDDQCLHLALYAVRSGGLFLDFDSCLQIGVYRALEDLEDTALRRLTTTASNDYDGMKDHEVIFCDRLWQWIEDHCPYLQDLIRSPSKFKELRGRIGKITEKMGVHRGNDIKNCKQHIGSIAAVNSSAGLDPPITHLSQRAELGFSHKDLARLLVPVAHFKTFMEDEETVRLQIKNGNAPFVVRSSLLPSFMYRGKHLCGDQFDPDRPWKGLCDGFLLARFLKMLFINPKASLAANASTFVKPRSNCLLMESPKVTREHVAYAMIILRFVMCSASQWPMNDGDYSFKRAHSYFVAWLNDERVQTHVDAILARINKFVYGHEEGYKPGRWNDDSDASGDEENDFDRLLRLPPSPASSDSLTYGRTPRLKTVDLEVELDGDTELVSTSPEPTFDEALDGSAPSSRPPSTASKPPSASARGKAKKTVFTSDEDEDEPAIASNVRPADKDESSSVSEPRTLPPALVSSSSILRGAVNVADKPQPTQRTKNIPASSGSKAPASAIESDLSSIEEDPAPAPKPATRTRAKSARISTGGKPPAKRTGN</sequence>
<dbReference type="Proteomes" id="UP000053558">
    <property type="component" value="Unassembled WGS sequence"/>
</dbReference>
<feature type="region of interest" description="Disordered" evidence="1">
    <location>
        <begin position="447"/>
        <end position="483"/>
    </location>
</feature>
<name>A0A5M3MAR8_CONPW</name>
<feature type="region of interest" description="Disordered" evidence="1">
    <location>
        <begin position="499"/>
        <end position="661"/>
    </location>
</feature>
<evidence type="ECO:0000256" key="1">
    <source>
        <dbReference type="SAM" id="MobiDB-lite"/>
    </source>
</evidence>
<keyword evidence="3" id="KW-1185">Reference proteome</keyword>
<feature type="compositionally biased region" description="Low complexity" evidence="1">
    <location>
        <begin position="608"/>
        <end position="619"/>
    </location>
</feature>
<dbReference type="KEGG" id="cput:CONPUDRAFT_159164"/>
<dbReference type="AlphaFoldDB" id="A0A5M3MAR8"/>
<dbReference type="EMBL" id="JH711588">
    <property type="protein sequence ID" value="EIW75731.1"/>
    <property type="molecule type" value="Genomic_DNA"/>
</dbReference>
<dbReference type="GeneID" id="19204047"/>
<evidence type="ECO:0000313" key="2">
    <source>
        <dbReference type="EMBL" id="EIW75731.1"/>
    </source>
</evidence>
<dbReference type="Pfam" id="PF20414">
    <property type="entry name" value="DUF6698"/>
    <property type="match status" value="1"/>
</dbReference>
<accession>A0A5M3MAR8</accession>
<feature type="compositionally biased region" description="Low complexity" evidence="1">
    <location>
        <begin position="80"/>
        <end position="93"/>
    </location>
</feature>
<feature type="compositionally biased region" description="Acidic residues" evidence="1">
    <location>
        <begin position="452"/>
        <end position="462"/>
    </location>
</feature>
<feature type="compositionally biased region" description="Basic and acidic residues" evidence="1">
    <location>
        <begin position="64"/>
        <end position="75"/>
    </location>
</feature>
<feature type="compositionally biased region" description="Low complexity" evidence="1">
    <location>
        <begin position="518"/>
        <end position="536"/>
    </location>
</feature>
<feature type="compositionally biased region" description="Polar residues" evidence="1">
    <location>
        <begin position="35"/>
        <end position="44"/>
    </location>
</feature>